<feature type="compositionally biased region" description="Basic and acidic residues" evidence="1">
    <location>
        <begin position="42"/>
        <end position="56"/>
    </location>
</feature>
<dbReference type="AlphaFoldDB" id="A0A4Y9Y7T4"/>
<evidence type="ECO:0000256" key="1">
    <source>
        <dbReference type="SAM" id="MobiDB-lite"/>
    </source>
</evidence>
<keyword evidence="3" id="KW-1185">Reference proteome</keyword>
<feature type="compositionally biased region" description="Pro residues" evidence="1">
    <location>
        <begin position="16"/>
        <end position="35"/>
    </location>
</feature>
<dbReference type="STRING" id="205917.A0A4Y9Y7T4"/>
<reference evidence="2 3" key="1">
    <citation type="submission" date="2019-02" db="EMBL/GenBank/DDBJ databases">
        <title>Genome sequencing of the rare red list fungi Dentipellis fragilis.</title>
        <authorList>
            <person name="Buettner E."/>
            <person name="Kellner H."/>
        </authorList>
    </citation>
    <scope>NUCLEOTIDE SEQUENCE [LARGE SCALE GENOMIC DNA]</scope>
    <source>
        <strain evidence="2 3">DSM 105465</strain>
    </source>
</reference>
<accession>A0A4Y9Y7T4</accession>
<protein>
    <submittedName>
        <fullName evidence="2">Uncharacterized protein</fullName>
    </submittedName>
</protein>
<evidence type="ECO:0000313" key="3">
    <source>
        <dbReference type="Proteomes" id="UP000298327"/>
    </source>
</evidence>
<name>A0A4Y9Y7T4_9AGAM</name>
<organism evidence="2 3">
    <name type="scientific">Dentipellis fragilis</name>
    <dbReference type="NCBI Taxonomy" id="205917"/>
    <lineage>
        <taxon>Eukaryota</taxon>
        <taxon>Fungi</taxon>
        <taxon>Dikarya</taxon>
        <taxon>Basidiomycota</taxon>
        <taxon>Agaricomycotina</taxon>
        <taxon>Agaricomycetes</taxon>
        <taxon>Russulales</taxon>
        <taxon>Hericiaceae</taxon>
        <taxon>Dentipellis</taxon>
    </lineage>
</organism>
<feature type="region of interest" description="Disordered" evidence="1">
    <location>
        <begin position="1"/>
        <end position="60"/>
    </location>
</feature>
<evidence type="ECO:0000313" key="2">
    <source>
        <dbReference type="EMBL" id="TFY57617.1"/>
    </source>
</evidence>
<sequence>MVTTRRQARGEASPAPSSPAPSPPAPSSPAPPPSEPASTQHIAKEDLPPTKTDKGLRNVSPPLRGVYHAAQMAVDLVKGTVPSVPGFGLGWGLGFSGRDRKTDADSGARGGAGKEAGSGSGTVESRIEELARALGVKSPELANAIAGAVREYVPPASLSSIANQAKKTGGSKVVEALVGKQGGAGERPSQGVMGGVSDTLGKVVGMDDVPGAV</sequence>
<dbReference type="EMBL" id="SEOQ01000737">
    <property type="protein sequence ID" value="TFY57617.1"/>
    <property type="molecule type" value="Genomic_DNA"/>
</dbReference>
<comment type="caution">
    <text evidence="2">The sequence shown here is derived from an EMBL/GenBank/DDBJ whole genome shotgun (WGS) entry which is preliminary data.</text>
</comment>
<feature type="region of interest" description="Disordered" evidence="1">
    <location>
        <begin position="100"/>
        <end position="124"/>
    </location>
</feature>
<gene>
    <name evidence="2" type="ORF">EVG20_g8472</name>
</gene>
<proteinExistence type="predicted"/>
<dbReference type="Proteomes" id="UP000298327">
    <property type="component" value="Unassembled WGS sequence"/>
</dbReference>
<feature type="compositionally biased region" description="Gly residues" evidence="1">
    <location>
        <begin position="108"/>
        <end position="120"/>
    </location>
</feature>
<feature type="region of interest" description="Disordered" evidence="1">
    <location>
        <begin position="180"/>
        <end position="200"/>
    </location>
</feature>
<dbReference type="OrthoDB" id="3199651at2759"/>